<protein>
    <submittedName>
        <fullName evidence="4">Molybdate ABC transporter ATP-binding protein ModF</fullName>
    </submittedName>
</protein>
<dbReference type="PROSITE" id="PS00211">
    <property type="entry name" value="ABC_TRANSPORTER_1"/>
    <property type="match status" value="2"/>
</dbReference>
<dbReference type="SMART" id="SM00382">
    <property type="entry name" value="AAA"/>
    <property type="match status" value="2"/>
</dbReference>
<keyword evidence="1" id="KW-0547">Nucleotide-binding</keyword>
<evidence type="ECO:0000256" key="1">
    <source>
        <dbReference type="ARBA" id="ARBA00022741"/>
    </source>
</evidence>
<dbReference type="SUPFAM" id="SSF52540">
    <property type="entry name" value="P-loop containing nucleoside triphosphate hydrolases"/>
    <property type="match status" value="2"/>
</dbReference>
<organism evidence="4 5">
    <name type="scientific">Deinococcus roseus</name>
    <dbReference type="NCBI Taxonomy" id="392414"/>
    <lineage>
        <taxon>Bacteria</taxon>
        <taxon>Thermotogati</taxon>
        <taxon>Deinococcota</taxon>
        <taxon>Deinococci</taxon>
        <taxon>Deinococcales</taxon>
        <taxon>Deinococcaceae</taxon>
        <taxon>Deinococcus</taxon>
    </lineage>
</organism>
<dbReference type="InterPro" id="IPR003593">
    <property type="entry name" value="AAA+_ATPase"/>
</dbReference>
<dbReference type="Gene3D" id="3.40.50.300">
    <property type="entry name" value="P-loop containing nucleotide triphosphate hydrolases"/>
    <property type="match status" value="2"/>
</dbReference>
<feature type="domain" description="ABC transporter" evidence="3">
    <location>
        <begin position="6"/>
        <end position="246"/>
    </location>
</feature>
<dbReference type="RefSeq" id="WP_189008883.1">
    <property type="nucleotide sequence ID" value="NZ_BMOD01000041.1"/>
</dbReference>
<gene>
    <name evidence="4" type="ORF">GCM10008938_50110</name>
</gene>
<dbReference type="Proteomes" id="UP000632222">
    <property type="component" value="Unassembled WGS sequence"/>
</dbReference>
<comment type="caution">
    <text evidence="4">The sequence shown here is derived from an EMBL/GenBank/DDBJ whole genome shotgun (WGS) entry which is preliminary data.</text>
</comment>
<dbReference type="InterPro" id="IPR017871">
    <property type="entry name" value="ABC_transporter-like_CS"/>
</dbReference>
<evidence type="ECO:0000313" key="4">
    <source>
        <dbReference type="EMBL" id="GGJ57968.1"/>
    </source>
</evidence>
<keyword evidence="2 4" id="KW-0067">ATP-binding</keyword>
<reference evidence="5" key="1">
    <citation type="journal article" date="2019" name="Int. J. Syst. Evol. Microbiol.">
        <title>The Global Catalogue of Microorganisms (GCM) 10K type strain sequencing project: providing services to taxonomists for standard genome sequencing and annotation.</title>
        <authorList>
            <consortium name="The Broad Institute Genomics Platform"/>
            <consortium name="The Broad Institute Genome Sequencing Center for Infectious Disease"/>
            <person name="Wu L."/>
            <person name="Ma J."/>
        </authorList>
    </citation>
    <scope>NUCLEOTIDE SEQUENCE [LARGE SCALE GENOMIC DNA]</scope>
    <source>
        <strain evidence="5">JCM 14370</strain>
    </source>
</reference>
<dbReference type="InterPro" id="IPR027417">
    <property type="entry name" value="P-loop_NTPase"/>
</dbReference>
<keyword evidence="5" id="KW-1185">Reference proteome</keyword>
<dbReference type="PANTHER" id="PTHR43158">
    <property type="entry name" value="SKFA PEPTIDE EXPORT ATP-BINDING PROTEIN SKFE"/>
    <property type="match status" value="1"/>
</dbReference>
<dbReference type="InterPro" id="IPR003439">
    <property type="entry name" value="ABC_transporter-like_ATP-bd"/>
</dbReference>
<evidence type="ECO:0000259" key="3">
    <source>
        <dbReference type="PROSITE" id="PS50893"/>
    </source>
</evidence>
<dbReference type="PROSITE" id="PS50893">
    <property type="entry name" value="ABC_TRANSPORTER_2"/>
    <property type="match status" value="2"/>
</dbReference>
<evidence type="ECO:0000313" key="5">
    <source>
        <dbReference type="Proteomes" id="UP000632222"/>
    </source>
</evidence>
<proteinExistence type="predicted"/>
<feature type="domain" description="ABC transporter" evidence="3">
    <location>
        <begin position="250"/>
        <end position="481"/>
    </location>
</feature>
<dbReference type="Pfam" id="PF00005">
    <property type="entry name" value="ABC_tran"/>
    <property type="match status" value="2"/>
</dbReference>
<evidence type="ECO:0000256" key="2">
    <source>
        <dbReference type="ARBA" id="ARBA00022840"/>
    </source>
</evidence>
<name>A0ABQ2DKJ6_9DEIO</name>
<dbReference type="EMBL" id="BMOD01000041">
    <property type="protein sequence ID" value="GGJ57968.1"/>
    <property type="molecule type" value="Genomic_DNA"/>
</dbReference>
<dbReference type="PANTHER" id="PTHR43158:SF2">
    <property type="entry name" value="SKFA PEPTIDE EXPORT ATP-BINDING PROTEIN SKFE"/>
    <property type="match status" value="1"/>
</dbReference>
<accession>A0ABQ2DKJ6</accession>
<dbReference type="GO" id="GO:0005524">
    <property type="term" value="F:ATP binding"/>
    <property type="evidence" value="ECO:0007669"/>
    <property type="project" value="UniProtKB-KW"/>
</dbReference>
<sequence>MSFPLLLLEHVHVKLQNVTVLHGLNWSLHPGQHWAIYGSNGAGKSTFFKLVRGDLWPDHGGLRRYNLNGTPTESPIQAREHIALVSPEAQDWYLLQDWEQTALQVVLTGLFQSQLLYQHIEEADQQHAKQWLQSLGLSHLETRDVRMLSQGERRRVLLARALIGKPRILLLDEFFEGIDTPSRAFLKKVLQEVSEDTTIVYSTHRTTEELPFTTHALTLTAGHLQEGRPEMKTPPVWGHGVQKQQSGAVLVSVDCPETYREDQLVLKNIQFQMHEGEHWAILGANGSGKSTLAKLIRKELYPAYGGTVLHHGQEVSAWVSKKEFALVTGDQQYRHKLNVPSHTVIASGFFDFVGRFDPLSPEQEARLEHIIKLLDLSELADKPASILSQGQMKKILLARAVVGNPKVVILDEALDYLDAPAKTLFTDALARLANTGTQFICIAHHTLDLPEFLTHALLLEHGEVVFQGKIQDLPEQGLPGA</sequence>